<dbReference type="EC" id="3.1.1.31" evidence="5 7"/>
<evidence type="ECO:0000313" key="10">
    <source>
        <dbReference type="Proteomes" id="UP000427716"/>
    </source>
</evidence>
<dbReference type="UniPathway" id="UPA00115">
    <property type="reaction ID" value="UER00409"/>
</dbReference>
<evidence type="ECO:0000256" key="7">
    <source>
        <dbReference type="RuleBase" id="RU365095"/>
    </source>
</evidence>
<reference evidence="9 10" key="1">
    <citation type="submission" date="2019-11" db="EMBL/GenBank/DDBJ databases">
        <authorList>
            <person name="Zhang J."/>
            <person name="Sun C."/>
        </authorList>
    </citation>
    <scope>NUCLEOTIDE SEQUENCE [LARGE SCALE GENOMIC DNA]</scope>
    <source>
        <strain evidence="10">sp2</strain>
    </source>
</reference>
<proteinExistence type="inferred from homology"/>
<evidence type="ECO:0000256" key="2">
    <source>
        <dbReference type="ARBA" id="ARBA00002681"/>
    </source>
</evidence>
<dbReference type="EMBL" id="CP046415">
    <property type="protein sequence ID" value="QGT77681.1"/>
    <property type="molecule type" value="Genomic_DNA"/>
</dbReference>
<comment type="similarity">
    <text evidence="4 7">Belongs to the glucosamine/galactosamine-6-phosphate isomerase family. 6-phosphogluconolactonase subfamily.</text>
</comment>
<evidence type="ECO:0000256" key="6">
    <source>
        <dbReference type="ARBA" id="ARBA00020337"/>
    </source>
</evidence>
<comment type="function">
    <text evidence="2 7">Hydrolysis of 6-phosphogluconolactone to 6-phosphogluconate.</text>
</comment>
<keyword evidence="10" id="KW-1185">Reference proteome</keyword>
<dbReference type="Gene3D" id="3.40.50.1360">
    <property type="match status" value="1"/>
</dbReference>
<keyword evidence="7 9" id="KW-0378">Hydrolase</keyword>
<evidence type="ECO:0000256" key="1">
    <source>
        <dbReference type="ARBA" id="ARBA00000832"/>
    </source>
</evidence>
<evidence type="ECO:0000259" key="8">
    <source>
        <dbReference type="Pfam" id="PF01182"/>
    </source>
</evidence>
<feature type="domain" description="Glucosamine/galactosamine-6-phosphate isomerase" evidence="8">
    <location>
        <begin position="12"/>
        <end position="230"/>
    </location>
</feature>
<dbReference type="CDD" id="cd01400">
    <property type="entry name" value="6PGL"/>
    <property type="match status" value="1"/>
</dbReference>
<dbReference type="GO" id="GO:0006098">
    <property type="term" value="P:pentose-phosphate shunt"/>
    <property type="evidence" value="ECO:0007669"/>
    <property type="project" value="UniProtKB-UniPathway"/>
</dbReference>
<protein>
    <recommendedName>
        <fullName evidence="6 7">6-phosphogluconolactonase</fullName>
        <shortName evidence="7">6PGL</shortName>
        <ecNumber evidence="5 7">3.1.1.31</ecNumber>
    </recommendedName>
</protein>
<evidence type="ECO:0000313" key="9">
    <source>
        <dbReference type="EMBL" id="QGT77681.1"/>
    </source>
</evidence>
<dbReference type="NCBIfam" id="TIGR01198">
    <property type="entry name" value="pgl"/>
    <property type="match status" value="1"/>
</dbReference>
<accession>A0A6I6D2X5</accession>
<dbReference type="Pfam" id="PF01182">
    <property type="entry name" value="Glucosamine_iso"/>
    <property type="match status" value="1"/>
</dbReference>
<evidence type="ECO:0000256" key="5">
    <source>
        <dbReference type="ARBA" id="ARBA00013198"/>
    </source>
</evidence>
<sequence>MSATADIHAYPQAEDAFAACADFLVDRLAAAVRARGIARIALAGGGTPRRLYQLLAHRYRDALDWQAVEFYFGDERNVPLDHPDSNFRMARLALFEPLGIQPHRTFPMISDQQRDPEWDADAYETALRRWTAGAVPRFDVTLLGLGSDGHFASLFPDTPALAERERLVVVNPVAKLHGHRLTLTFPVFEAARDVVFLVLGADKRRAFARIRDGKSERPAERLAAERTTHWFVDRAAAGAP</sequence>
<comment type="catalytic activity">
    <reaction evidence="1 7">
        <text>6-phospho-D-glucono-1,5-lactone + H2O = 6-phospho-D-gluconate + H(+)</text>
        <dbReference type="Rhea" id="RHEA:12556"/>
        <dbReference type="ChEBI" id="CHEBI:15377"/>
        <dbReference type="ChEBI" id="CHEBI:15378"/>
        <dbReference type="ChEBI" id="CHEBI:57955"/>
        <dbReference type="ChEBI" id="CHEBI:58759"/>
        <dbReference type="EC" id="3.1.1.31"/>
    </reaction>
</comment>
<evidence type="ECO:0000256" key="3">
    <source>
        <dbReference type="ARBA" id="ARBA00004961"/>
    </source>
</evidence>
<dbReference type="Proteomes" id="UP000427716">
    <property type="component" value="Chromosome"/>
</dbReference>
<evidence type="ECO:0000256" key="4">
    <source>
        <dbReference type="ARBA" id="ARBA00010662"/>
    </source>
</evidence>
<dbReference type="GO" id="GO:0017057">
    <property type="term" value="F:6-phosphogluconolactonase activity"/>
    <property type="evidence" value="ECO:0007669"/>
    <property type="project" value="UniProtKB-UniRule"/>
</dbReference>
<dbReference type="InterPro" id="IPR005900">
    <property type="entry name" value="6-phosphogluconolactonase_DevB"/>
</dbReference>
<name>A0A6I6D2X5_9GAMM</name>
<dbReference type="GO" id="GO:0005975">
    <property type="term" value="P:carbohydrate metabolic process"/>
    <property type="evidence" value="ECO:0007669"/>
    <property type="project" value="UniProtKB-UniRule"/>
</dbReference>
<dbReference type="PANTHER" id="PTHR11054:SF0">
    <property type="entry name" value="6-PHOSPHOGLUCONOLACTONASE"/>
    <property type="match status" value="1"/>
</dbReference>
<organism evidence="9 10">
    <name type="scientific">Guyparkeria halophila</name>
    <dbReference type="NCBI Taxonomy" id="47960"/>
    <lineage>
        <taxon>Bacteria</taxon>
        <taxon>Pseudomonadati</taxon>
        <taxon>Pseudomonadota</taxon>
        <taxon>Gammaproteobacteria</taxon>
        <taxon>Chromatiales</taxon>
        <taxon>Thioalkalibacteraceae</taxon>
        <taxon>Guyparkeria</taxon>
    </lineage>
</organism>
<dbReference type="InterPro" id="IPR037171">
    <property type="entry name" value="NagB/RpiA_transferase-like"/>
</dbReference>
<dbReference type="AlphaFoldDB" id="A0A6I6D2X5"/>
<dbReference type="InterPro" id="IPR039104">
    <property type="entry name" value="6PGL"/>
</dbReference>
<dbReference type="SUPFAM" id="SSF100950">
    <property type="entry name" value="NagB/RpiA/CoA transferase-like"/>
    <property type="match status" value="1"/>
</dbReference>
<gene>
    <name evidence="7 9" type="primary">pgl</name>
    <name evidence="9" type="ORF">GM160_01565</name>
</gene>
<dbReference type="InterPro" id="IPR006148">
    <property type="entry name" value="Glc/Gal-6P_isomerase"/>
</dbReference>
<comment type="pathway">
    <text evidence="3 7">Carbohydrate degradation; pentose phosphate pathway; D-ribulose 5-phosphate from D-glucose 6-phosphate (oxidative stage): step 2/3.</text>
</comment>
<dbReference type="RefSeq" id="WP_156227616.1">
    <property type="nucleotide sequence ID" value="NZ_CP046415.1"/>
</dbReference>
<dbReference type="KEGG" id="ghl:GM160_01565"/>
<dbReference type="PANTHER" id="PTHR11054">
    <property type="entry name" value="6-PHOSPHOGLUCONOLACTONASE"/>
    <property type="match status" value="1"/>
</dbReference>